<proteinExistence type="inferred from homology"/>
<dbReference type="InterPro" id="IPR058740">
    <property type="entry name" value="MurL_N"/>
</dbReference>
<keyword evidence="1" id="KW-0413">Isomerase</keyword>
<dbReference type="EMBL" id="PFGC01000012">
    <property type="protein sequence ID" value="PIW37295.1"/>
    <property type="molecule type" value="Genomic_DNA"/>
</dbReference>
<reference evidence="4 5" key="1">
    <citation type="submission" date="2017-09" db="EMBL/GenBank/DDBJ databases">
        <title>Depth-based differentiation of microbial function through sediment-hosted aquifers and enrichment of novel symbionts in the deep terrestrial subsurface.</title>
        <authorList>
            <person name="Probst A.J."/>
            <person name="Ladd B."/>
            <person name="Jarett J.K."/>
            <person name="Geller-Mcgrath D.E."/>
            <person name="Sieber C.M."/>
            <person name="Emerson J.B."/>
            <person name="Anantharaman K."/>
            <person name="Thomas B.C."/>
            <person name="Malmstrom R."/>
            <person name="Stieglmeier M."/>
            <person name="Klingl A."/>
            <person name="Woyke T."/>
            <person name="Ryan C.M."/>
            <person name="Banfield J.F."/>
        </authorList>
    </citation>
    <scope>NUCLEOTIDE SEQUENCE [LARGE SCALE GENOMIC DNA]</scope>
    <source>
        <strain evidence="4">CG15_BIG_FIL_POST_REV_8_21_14_020_45_12</strain>
    </source>
</reference>
<dbReference type="AlphaFoldDB" id="A0A2M7H4Z2"/>
<dbReference type="InterPro" id="IPR043689">
    <property type="entry name" value="MurL"/>
</dbReference>
<dbReference type="Pfam" id="PF26298">
    <property type="entry name" value="MurL_epimerase_C"/>
    <property type="match status" value="1"/>
</dbReference>
<comment type="caution">
    <text evidence="4">The sequence shown here is derived from an EMBL/GenBank/DDBJ whole genome shotgun (WGS) entry which is preliminary data.</text>
</comment>
<evidence type="ECO:0000313" key="5">
    <source>
        <dbReference type="Proteomes" id="UP000230292"/>
    </source>
</evidence>
<sequence>MNRSDQTFTFKGYTLDTNLGVVQFHFSFDSDLRFTETWELKTSIPLTATPLVERILFHAQFAIGASYWKTYCPKKIQISSEGLTDQQAEFWNRVYTKGLGEFFFKNQIDFRNLVNFPVDRTQAAPAISTNKSGRLLLPLGGGKDSLSSAALLTQMHKSFDTFSLGSYPVITQQGNSFPGDHFVIERTLDGNLFDLNDQDAYNGHVPISMIYAFAALLVSAIEGHEYIAISNERSANEGNLEYLGNNINHQWSKSFEFEKLFSNYVEKFISPDLHYFSLLRPLSELHIAKIFSEQTQWHNLFTSCNRNFARTAAGKVRWCGQCPKCAFVFVILAPFMPKAELVNIFQKNILADGSLLTIFQDLLGETNQKPFDCVGTPEEVVVAFHIIKQGGEYKNDVIMEYVDSRLPNAKDIATMRQRVFTPESTHLIPDKFQTYLNDIPTLE</sequence>
<keyword evidence="1" id="KW-0133">Cell shape</keyword>
<dbReference type="GO" id="GO:0051301">
    <property type="term" value="P:cell division"/>
    <property type="evidence" value="ECO:0007669"/>
    <property type="project" value="UniProtKB-KW"/>
</dbReference>
<dbReference type="InterPro" id="IPR058741">
    <property type="entry name" value="MurL_C"/>
</dbReference>
<dbReference type="Pfam" id="PF26299">
    <property type="entry name" value="MurL_N"/>
    <property type="match status" value="1"/>
</dbReference>
<evidence type="ECO:0000259" key="3">
    <source>
        <dbReference type="Pfam" id="PF26299"/>
    </source>
</evidence>
<keyword evidence="1" id="KW-0573">Peptidoglycan synthesis</keyword>
<dbReference type="GO" id="GO:0016855">
    <property type="term" value="F:racemase and epimerase activity, acting on amino acids and derivatives"/>
    <property type="evidence" value="ECO:0007669"/>
    <property type="project" value="UniProtKB-UniRule"/>
</dbReference>
<dbReference type="UniPathway" id="UPA00219"/>
<accession>A0A2M7H4Z2</accession>
<comment type="similarity">
    <text evidence="1">Belongs to the MurL family.</text>
</comment>
<evidence type="ECO:0000259" key="2">
    <source>
        <dbReference type="Pfam" id="PF26298"/>
    </source>
</evidence>
<keyword evidence="1" id="KW-0132">Cell division</keyword>
<dbReference type="Proteomes" id="UP000230292">
    <property type="component" value="Unassembled WGS sequence"/>
</dbReference>
<comment type="catalytic activity">
    <reaction evidence="1">
        <text>UDP-N-acetyl-alpha-D-muramoyl-L-alanyl-L-glutamate + ATP + H2O = UDP-N-acetyl-alpha-D-muramoyl-L-alanyl-D-glutamate + AMP + diphosphate + H(+)</text>
        <dbReference type="Rhea" id="RHEA:58812"/>
        <dbReference type="ChEBI" id="CHEBI:15377"/>
        <dbReference type="ChEBI" id="CHEBI:15378"/>
        <dbReference type="ChEBI" id="CHEBI:30616"/>
        <dbReference type="ChEBI" id="CHEBI:33019"/>
        <dbReference type="ChEBI" id="CHEBI:83900"/>
        <dbReference type="ChEBI" id="CHEBI:142725"/>
        <dbReference type="ChEBI" id="CHEBI:456215"/>
        <dbReference type="EC" id="5.1.1.23"/>
    </reaction>
</comment>
<protein>
    <recommendedName>
        <fullName evidence="1">UDP-N-acetyl-alpha-D-muramoyl-L-alanyl-L-glutamate epimerase</fullName>
        <ecNumber evidence="1">5.1.1.23</ecNumber>
    </recommendedName>
    <alternativeName>
        <fullName evidence="1">UDP-MurNAc-L-Ala-L-Glu epimerase</fullName>
    </alternativeName>
</protein>
<feature type="domain" description="MurL N-terminal" evidence="3">
    <location>
        <begin position="5"/>
        <end position="278"/>
    </location>
</feature>
<dbReference type="GO" id="GO:0008360">
    <property type="term" value="P:regulation of cell shape"/>
    <property type="evidence" value="ECO:0007669"/>
    <property type="project" value="UniProtKB-KW"/>
</dbReference>
<keyword evidence="1" id="KW-0961">Cell wall biogenesis/degradation</keyword>
<comment type="pathway">
    <text evidence="1">Cell wall biogenesis; peptidoglycan biosynthesis.</text>
</comment>
<organism evidence="4 5">
    <name type="scientific">Candidatus Kerfeldbacteria bacterium CG15_BIG_FIL_POST_REV_8_21_14_020_45_12</name>
    <dbReference type="NCBI Taxonomy" id="2014247"/>
    <lineage>
        <taxon>Bacteria</taxon>
        <taxon>Candidatus Kerfeldiibacteriota</taxon>
    </lineage>
</organism>
<evidence type="ECO:0000313" key="4">
    <source>
        <dbReference type="EMBL" id="PIW37295.1"/>
    </source>
</evidence>
<keyword evidence="1" id="KW-0131">Cell cycle</keyword>
<comment type="function">
    <text evidence="1">Cell wall formation. Catalyzes epimerization of the terminal L-glutamate in UDP-N-acetyl-alpha-D-muramoyl-L-alanyl-L-glutamate.</text>
</comment>
<dbReference type="GO" id="GO:0005737">
    <property type="term" value="C:cytoplasm"/>
    <property type="evidence" value="ECO:0007669"/>
    <property type="project" value="UniProtKB-UniRule"/>
</dbReference>
<dbReference type="HAMAP" id="MF_02209">
    <property type="entry name" value="MurL"/>
    <property type="match status" value="1"/>
</dbReference>
<dbReference type="GO" id="GO:0071555">
    <property type="term" value="P:cell wall organization"/>
    <property type="evidence" value="ECO:0007669"/>
    <property type="project" value="UniProtKB-KW"/>
</dbReference>
<dbReference type="EC" id="5.1.1.23" evidence="1"/>
<dbReference type="GO" id="GO:0009252">
    <property type="term" value="P:peptidoglycan biosynthetic process"/>
    <property type="evidence" value="ECO:0007669"/>
    <property type="project" value="UniProtKB-UniRule"/>
</dbReference>
<gene>
    <name evidence="1" type="primary">murL</name>
    <name evidence="4" type="ORF">COW24_00885</name>
</gene>
<feature type="domain" description="MurL C-terminal" evidence="2">
    <location>
        <begin position="301"/>
        <end position="411"/>
    </location>
</feature>
<evidence type="ECO:0000256" key="1">
    <source>
        <dbReference type="HAMAP-Rule" id="MF_02209"/>
    </source>
</evidence>
<name>A0A2M7H4Z2_9BACT</name>